<proteinExistence type="predicted"/>
<gene>
    <name evidence="1" type="ORF">LP422_11765</name>
</gene>
<evidence type="ECO:0000313" key="2">
    <source>
        <dbReference type="Proteomes" id="UP001059663"/>
    </source>
</evidence>
<accession>A0AC61U1F5</accession>
<name>A0AC61U1F5_9MICO</name>
<sequence>MAAIDGDPATRWRPSARTAEPTLAVDLGAERQVSTITLDRPSGSVTVATDSGRYVLPSGTTLQIPEQRTRSLSLTFTRPPGRASWAAPEVGIAGLSGPTGQLTLPCTEAGAVGRADGRIGLSLTASRRALIAGDPVAATACGDLPAGDGEISALAVPGLLPETVSLVPTGWTRTDVAPERTVTSRRDHVGRWVFEVGPGTRSVLALSRGANAGWRATDDRGRRLEPVTVDGWRRAFVVPTGSTTKVVVDFAPNGQHRLALAAGAALVAVLLLWALLEMVLRRRDATRDVDAVTDDARAEETPIGTPGNTPAARRGADQPAPVLLTVLTAVLVAALVGLLVAGPVGMMASVIGALVPVRRRALWVAPGPVRSGGRAGRARGGRASVHRVARLAAARGAHPRSAGCGVGATVARWARSSTGRSTSIHDRCPRPTLTIVTRSRVGAKGAAKSRRSRAAKTTCRTRTCQRKTA</sequence>
<evidence type="ECO:0000313" key="1">
    <source>
        <dbReference type="EMBL" id="UUZ43617.1"/>
    </source>
</evidence>
<reference evidence="1" key="1">
    <citation type="submission" date="2021-11" db="EMBL/GenBank/DDBJ databases">
        <title>Study of the species diversity of bacterial strains isolated from a unique natural object - Shulgan-Tash cave (Bashkiria).</title>
        <authorList>
            <person name="Sazanova A.L."/>
            <person name="Chirak E.R."/>
            <person name="Safronova V.I."/>
        </authorList>
    </citation>
    <scope>NUCLEOTIDE SEQUENCE</scope>
    <source>
        <strain evidence="1">P1</strain>
    </source>
</reference>
<organism evidence="1 2">
    <name type="scientific">Janibacter limosus</name>
    <dbReference type="NCBI Taxonomy" id="53458"/>
    <lineage>
        <taxon>Bacteria</taxon>
        <taxon>Bacillati</taxon>
        <taxon>Actinomycetota</taxon>
        <taxon>Actinomycetes</taxon>
        <taxon>Micrococcales</taxon>
        <taxon>Intrasporangiaceae</taxon>
        <taxon>Janibacter</taxon>
    </lineage>
</organism>
<protein>
    <submittedName>
        <fullName evidence="1">Discoidin domain-containing protein</fullName>
    </submittedName>
</protein>
<dbReference type="Proteomes" id="UP001059663">
    <property type="component" value="Chromosome"/>
</dbReference>
<dbReference type="EMBL" id="CP087977">
    <property type="protein sequence ID" value="UUZ43617.1"/>
    <property type="molecule type" value="Genomic_DNA"/>
</dbReference>